<accession>A0A1X7VTG1</accession>
<dbReference type="EnsemblMetazoa" id="Aqu2.1.43169_001">
    <property type="protein sequence ID" value="Aqu2.1.43169_001"/>
    <property type="gene ID" value="Aqu2.1.43169"/>
</dbReference>
<proteinExistence type="predicted"/>
<dbReference type="AlphaFoldDB" id="A0A1X7VTG1"/>
<protein>
    <submittedName>
        <fullName evidence="1">Uncharacterized protein</fullName>
    </submittedName>
</protein>
<dbReference type="InParanoid" id="A0A1X7VTG1"/>
<evidence type="ECO:0000313" key="1">
    <source>
        <dbReference type="EnsemblMetazoa" id="Aqu2.1.43169_001"/>
    </source>
</evidence>
<sequence length="59" mass="6537">MYIYASKGSSDFHLIHVSRTQEGTKSTHLNLASHKCCNSIFAFIMVGENQPITSDTFAT</sequence>
<organism evidence="1">
    <name type="scientific">Amphimedon queenslandica</name>
    <name type="common">Sponge</name>
    <dbReference type="NCBI Taxonomy" id="400682"/>
    <lineage>
        <taxon>Eukaryota</taxon>
        <taxon>Metazoa</taxon>
        <taxon>Porifera</taxon>
        <taxon>Demospongiae</taxon>
        <taxon>Heteroscleromorpha</taxon>
        <taxon>Haplosclerida</taxon>
        <taxon>Niphatidae</taxon>
        <taxon>Amphimedon</taxon>
    </lineage>
</organism>
<name>A0A1X7VTG1_AMPQE</name>
<reference evidence="1" key="1">
    <citation type="submission" date="2017-05" db="UniProtKB">
        <authorList>
            <consortium name="EnsemblMetazoa"/>
        </authorList>
    </citation>
    <scope>IDENTIFICATION</scope>
</reference>